<keyword evidence="3" id="KW-1185">Reference proteome</keyword>
<evidence type="ECO:0008006" key="4">
    <source>
        <dbReference type="Google" id="ProtNLM"/>
    </source>
</evidence>
<gene>
    <name evidence="2" type="ORF">HNR65_001362</name>
</gene>
<dbReference type="SUPFAM" id="SSF69318">
    <property type="entry name" value="Integrin alpha N-terminal domain"/>
    <property type="match status" value="1"/>
</dbReference>
<name>A0A7W0C8C1_9BACT</name>
<accession>A0A7W0C8C1</accession>
<proteinExistence type="predicted"/>
<protein>
    <recommendedName>
        <fullName evidence="4">VCBS repeat-containing protein</fullName>
    </recommendedName>
</protein>
<dbReference type="EMBL" id="JACDUS010000003">
    <property type="protein sequence ID" value="MBA2881036.1"/>
    <property type="molecule type" value="Genomic_DNA"/>
</dbReference>
<dbReference type="InterPro" id="IPR028994">
    <property type="entry name" value="Integrin_alpha_N"/>
</dbReference>
<keyword evidence="1" id="KW-0732">Signal</keyword>
<organism evidence="2 3">
    <name type="scientific">Desulfosalsimonas propionicica</name>
    <dbReference type="NCBI Taxonomy" id="332175"/>
    <lineage>
        <taxon>Bacteria</taxon>
        <taxon>Pseudomonadati</taxon>
        <taxon>Thermodesulfobacteriota</taxon>
        <taxon>Desulfobacteria</taxon>
        <taxon>Desulfobacterales</taxon>
        <taxon>Desulfosalsimonadaceae</taxon>
        <taxon>Desulfosalsimonas</taxon>
    </lineage>
</organism>
<sequence>MGKNTVTVCRKFLCCIAFAFSAGLVFCAAASAGVVGEVKKDLEPVSGYILARENGAYVVDLKKDQGVRAGDLLSVSGEGRELTHPETGETIGMLEKKKGVLAVRRVKQNYCFAAPVAGREFERGDRVARYSGMPAVFTDYTKKGEALFVRLRHELPDLEWQDYAEADDGITKDEAVNGLNFFLRKDRLEIRGPELGLIRSYELKDFAGDTQVRGEPSLMERKRSWRARSKVNFLLNPEGQADQRILQADFTGHGGRVLAAATNGSQILIYAPEQKFEPVFKADTALPGQILWVSWWRPAQSENLYLAVTAAVDDNRGYSQESGKKIDGTVFIWQQGRLTPVERGLDYLMAAFDTDGNGTPETLLAQELDRDTFFGKTRQLMLKSDRIKARSPAFDLPRRFPVLGAVFADLSGDKTPEIAYIRNRKLFVHSTQGVVYESADNIGGSLNHFTYDLNPGAKDRIFTTVTLETPPAAVDMDNDGTPELLAAAADTSWFSLSGMGADVRKSRVSVTDFTESGYESAPGSDFLEKAIQGMGAVNGKIWLVNTRGSDKNPASRFYTLDLE</sequence>
<dbReference type="Proteomes" id="UP000525298">
    <property type="component" value="Unassembled WGS sequence"/>
</dbReference>
<feature type="chain" id="PRO_5031574448" description="VCBS repeat-containing protein" evidence="1">
    <location>
        <begin position="20"/>
        <end position="563"/>
    </location>
</feature>
<evidence type="ECO:0000256" key="1">
    <source>
        <dbReference type="SAM" id="SignalP"/>
    </source>
</evidence>
<dbReference type="AlphaFoldDB" id="A0A7W0C8C1"/>
<reference evidence="2 3" key="1">
    <citation type="submission" date="2020-07" db="EMBL/GenBank/DDBJ databases">
        <title>Genomic Encyclopedia of Type Strains, Phase IV (KMG-IV): sequencing the most valuable type-strain genomes for metagenomic binning, comparative biology and taxonomic classification.</title>
        <authorList>
            <person name="Goeker M."/>
        </authorList>
    </citation>
    <scope>NUCLEOTIDE SEQUENCE [LARGE SCALE GENOMIC DNA]</scope>
    <source>
        <strain evidence="2 3">DSM 17721</strain>
    </source>
</reference>
<dbReference type="RefSeq" id="WP_181550701.1">
    <property type="nucleotide sequence ID" value="NZ_JACDUS010000003.1"/>
</dbReference>
<feature type="signal peptide" evidence="1">
    <location>
        <begin position="1"/>
        <end position="19"/>
    </location>
</feature>
<comment type="caution">
    <text evidence="2">The sequence shown here is derived from an EMBL/GenBank/DDBJ whole genome shotgun (WGS) entry which is preliminary data.</text>
</comment>
<evidence type="ECO:0000313" key="3">
    <source>
        <dbReference type="Proteomes" id="UP000525298"/>
    </source>
</evidence>
<evidence type="ECO:0000313" key="2">
    <source>
        <dbReference type="EMBL" id="MBA2881036.1"/>
    </source>
</evidence>